<accession>A0ACC0AP14</accession>
<reference evidence="2" key="1">
    <citation type="journal article" date="2023" name="Nat. Plants">
        <title>Single-cell RNA sequencing provides a high-resolution roadmap for understanding the multicellular compartmentation of specialized metabolism.</title>
        <authorList>
            <person name="Sun S."/>
            <person name="Shen X."/>
            <person name="Li Y."/>
            <person name="Li Y."/>
            <person name="Wang S."/>
            <person name="Li R."/>
            <person name="Zhang H."/>
            <person name="Shen G."/>
            <person name="Guo B."/>
            <person name="Wei J."/>
            <person name="Xu J."/>
            <person name="St-Pierre B."/>
            <person name="Chen S."/>
            <person name="Sun C."/>
        </authorList>
    </citation>
    <scope>NUCLEOTIDE SEQUENCE [LARGE SCALE GENOMIC DNA]</scope>
</reference>
<proteinExistence type="predicted"/>
<dbReference type="Proteomes" id="UP001060085">
    <property type="component" value="Linkage Group LG05"/>
</dbReference>
<evidence type="ECO:0000313" key="1">
    <source>
        <dbReference type="EMBL" id="KAI5662329.1"/>
    </source>
</evidence>
<name>A0ACC0AP14_CATRO</name>
<dbReference type="EMBL" id="CM044705">
    <property type="protein sequence ID" value="KAI5662329.1"/>
    <property type="molecule type" value="Genomic_DNA"/>
</dbReference>
<sequence>MEESWNSSREFCAPMDEITKIDKYIITIAIHLAKGTNIMLGLTILASIYRDLCSLKGIMPASTNMDFEDQGQEVLYLSYTLRAPFNLFNYGHRKGSYHFN</sequence>
<comment type="caution">
    <text evidence="1">The sequence shown here is derived from an EMBL/GenBank/DDBJ whole genome shotgun (WGS) entry which is preliminary data.</text>
</comment>
<evidence type="ECO:0000313" key="2">
    <source>
        <dbReference type="Proteomes" id="UP001060085"/>
    </source>
</evidence>
<protein>
    <submittedName>
        <fullName evidence="1">Uncharacterized protein</fullName>
    </submittedName>
</protein>
<gene>
    <name evidence="1" type="ORF">M9H77_21652</name>
</gene>
<keyword evidence="2" id="KW-1185">Reference proteome</keyword>
<organism evidence="1 2">
    <name type="scientific">Catharanthus roseus</name>
    <name type="common">Madagascar periwinkle</name>
    <name type="synonym">Vinca rosea</name>
    <dbReference type="NCBI Taxonomy" id="4058"/>
    <lineage>
        <taxon>Eukaryota</taxon>
        <taxon>Viridiplantae</taxon>
        <taxon>Streptophyta</taxon>
        <taxon>Embryophyta</taxon>
        <taxon>Tracheophyta</taxon>
        <taxon>Spermatophyta</taxon>
        <taxon>Magnoliopsida</taxon>
        <taxon>eudicotyledons</taxon>
        <taxon>Gunneridae</taxon>
        <taxon>Pentapetalae</taxon>
        <taxon>asterids</taxon>
        <taxon>lamiids</taxon>
        <taxon>Gentianales</taxon>
        <taxon>Apocynaceae</taxon>
        <taxon>Rauvolfioideae</taxon>
        <taxon>Vinceae</taxon>
        <taxon>Catharanthinae</taxon>
        <taxon>Catharanthus</taxon>
    </lineage>
</organism>